<dbReference type="SMART" id="SM01362">
    <property type="entry name" value="DUF663"/>
    <property type="match status" value="1"/>
</dbReference>
<gene>
    <name evidence="7" type="primary">TSR1</name>
    <name evidence="7" type="ORF">H4219_002520</name>
</gene>
<dbReference type="GO" id="GO:0005525">
    <property type="term" value="F:GTP binding"/>
    <property type="evidence" value="ECO:0007669"/>
    <property type="project" value="TreeGrafter"/>
</dbReference>
<organism evidence="7 8">
    <name type="scientific">Mycoemilia scoparia</name>
    <dbReference type="NCBI Taxonomy" id="417184"/>
    <lineage>
        <taxon>Eukaryota</taxon>
        <taxon>Fungi</taxon>
        <taxon>Fungi incertae sedis</taxon>
        <taxon>Zoopagomycota</taxon>
        <taxon>Kickxellomycotina</taxon>
        <taxon>Kickxellomycetes</taxon>
        <taxon>Kickxellales</taxon>
        <taxon>Kickxellaceae</taxon>
        <taxon>Mycoemilia</taxon>
    </lineage>
</organism>
<protein>
    <submittedName>
        <fullName evidence="7">Ribosome biogenesis protein tsr1</fullName>
    </submittedName>
</protein>
<comment type="caution">
    <text evidence="7">The sequence shown here is derived from an EMBL/GenBank/DDBJ whole genome shotgun (WGS) entry which is preliminary data.</text>
</comment>
<accession>A0A9W8A5C2</accession>
<evidence type="ECO:0000256" key="1">
    <source>
        <dbReference type="ARBA" id="ARBA00004604"/>
    </source>
</evidence>
<dbReference type="GO" id="GO:0030688">
    <property type="term" value="C:preribosome, small subunit precursor"/>
    <property type="evidence" value="ECO:0007669"/>
    <property type="project" value="TreeGrafter"/>
</dbReference>
<dbReference type="GO" id="GO:0000479">
    <property type="term" value="P:endonucleolytic cleavage of tricistronic rRNA transcript (SSU-rRNA, 5.8S rRNA, LSU-rRNA)"/>
    <property type="evidence" value="ECO:0007669"/>
    <property type="project" value="TreeGrafter"/>
</dbReference>
<evidence type="ECO:0000256" key="5">
    <source>
        <dbReference type="SAM" id="MobiDB-lite"/>
    </source>
</evidence>
<dbReference type="Proteomes" id="UP001150538">
    <property type="component" value="Unassembled WGS sequence"/>
</dbReference>
<dbReference type="Pfam" id="PF08142">
    <property type="entry name" value="AARP2CN"/>
    <property type="match status" value="1"/>
</dbReference>
<proteinExistence type="inferred from homology"/>
<dbReference type="Pfam" id="PF04950">
    <property type="entry name" value="RIBIOP_C"/>
    <property type="match status" value="1"/>
</dbReference>
<evidence type="ECO:0000256" key="2">
    <source>
        <dbReference type="ARBA" id="ARBA00022517"/>
    </source>
</evidence>
<evidence type="ECO:0000313" key="7">
    <source>
        <dbReference type="EMBL" id="KAJ1918583.1"/>
    </source>
</evidence>
<dbReference type="GO" id="GO:0034511">
    <property type="term" value="F:U3 snoRNA binding"/>
    <property type="evidence" value="ECO:0007669"/>
    <property type="project" value="TreeGrafter"/>
</dbReference>
<dbReference type="PROSITE" id="PS51714">
    <property type="entry name" value="G_BMS1"/>
    <property type="match status" value="1"/>
</dbReference>
<feature type="domain" description="Bms1-type G" evidence="6">
    <location>
        <begin position="84"/>
        <end position="241"/>
    </location>
</feature>
<keyword evidence="3" id="KW-0539">Nucleus</keyword>
<dbReference type="GO" id="GO:0003924">
    <property type="term" value="F:GTPase activity"/>
    <property type="evidence" value="ECO:0007669"/>
    <property type="project" value="TreeGrafter"/>
</dbReference>
<reference evidence="7" key="1">
    <citation type="submission" date="2022-07" db="EMBL/GenBank/DDBJ databases">
        <title>Phylogenomic reconstructions and comparative analyses of Kickxellomycotina fungi.</title>
        <authorList>
            <person name="Reynolds N.K."/>
            <person name="Stajich J.E."/>
            <person name="Barry K."/>
            <person name="Grigoriev I.V."/>
            <person name="Crous P."/>
            <person name="Smith M.E."/>
        </authorList>
    </citation>
    <scope>NUCLEOTIDE SEQUENCE</scope>
    <source>
        <strain evidence="7">NBRC 100468</strain>
    </source>
</reference>
<keyword evidence="2" id="KW-0690">Ribosome biogenesis</keyword>
<dbReference type="AlphaFoldDB" id="A0A9W8A5C2"/>
<comment type="similarity">
    <text evidence="4">Belongs to the TRAFAC class translation factor GTPase superfamily. Bms1-like GTPase family. TSR1 subfamily.</text>
</comment>
<sequence length="813" mass="92574">MVNEKPFHHRSTLKQTNKPFKRKHATKNVLRDKAKGKVQRVAIKGKVQRKHTKADRRNQAKLEQKKKREQLAMTTRLFTGRYRAPKIVAVIPLCSDVSTADISRNMFESVEQPFEYGKKIQTLDVSRFNQTLRVMEVERNLIDILDAAKVADYIVFGISANTEVDSFGELCLTSIQNQGLPSILTVIQHLEAIPPKKQSATRKSLQSFIQYFFPDQDKLLVADTPQEALNIIRIVTSQIPKSIAWRDQRPYLVADELEFTPGADNPDIGQLALTGYLRGMPLSANRLIHIPNYGDFQIDRIESVPMASDIAKGDEMDTEDSVQVLDTPDPDLQDSLVAFKEPDVMANEQTWPEEHEMAEWESKLKEHEAREAAERRKNLKQVPKGTSAYQANWIIDSGSENGSDYESDDMDEDNYEDVSGEEYEEIELDGNGNPIEKGSDAGPDQHEISKNEDDLEAYDLPSAKEDQTNLDDYLQKQKDTKNDMEFPDEVDTPLDQPARVRFARYRGLQSFRTSPWDPYENLPLDYARIFQFENFKKSQSKALQLARNATVKPGARIRIILKDVTSAVAKEHRPERLITAFGLLQYEHQMSVLNFTVQRNSEYTAPVKSKEPLIMQYGFRRYLVHPLYSQNTRGGPGTNNVHKFERFLQPGRISVGTVYAPIQFGRTPVTLFLPNVEPGKNPVLVGTGSTLDINPLRILAKRIILTGIPYKINKKSAVIRYMFFNPEDIAWFKPVQISTKCGRIGHISESLGTHGYMKCIFDGQLKQMDTVCMNLYKRVFPKWNTELWKSTPAWVAHSGEVGADVHDSDAMEI</sequence>
<dbReference type="GO" id="GO:0005730">
    <property type="term" value="C:nucleolus"/>
    <property type="evidence" value="ECO:0007669"/>
    <property type="project" value="UniProtKB-SubCell"/>
</dbReference>
<feature type="compositionally biased region" description="Acidic residues" evidence="5">
    <location>
        <begin position="403"/>
        <end position="428"/>
    </location>
</feature>
<feature type="compositionally biased region" description="Basic and acidic residues" evidence="5">
    <location>
        <begin position="437"/>
        <end position="448"/>
    </location>
</feature>
<name>A0A9W8A5C2_9FUNG</name>
<feature type="compositionally biased region" description="Basic and acidic residues" evidence="5">
    <location>
        <begin position="353"/>
        <end position="376"/>
    </location>
</feature>
<dbReference type="OrthoDB" id="119302at2759"/>
<feature type="region of interest" description="Disordered" evidence="5">
    <location>
        <begin position="353"/>
        <end position="448"/>
    </location>
</feature>
<comment type="subcellular location">
    <subcellularLocation>
        <location evidence="1">Nucleus</location>
        <location evidence="1">Nucleolus</location>
    </subcellularLocation>
</comment>
<dbReference type="InterPro" id="IPR007034">
    <property type="entry name" value="BMS1_TSR1_C"/>
</dbReference>
<dbReference type="GO" id="GO:0000462">
    <property type="term" value="P:maturation of SSU-rRNA from tricistronic rRNA transcript (SSU-rRNA, 5.8S rRNA, LSU-rRNA)"/>
    <property type="evidence" value="ECO:0007669"/>
    <property type="project" value="TreeGrafter"/>
</dbReference>
<dbReference type="EMBL" id="JANBPU010000042">
    <property type="protein sequence ID" value="KAJ1918583.1"/>
    <property type="molecule type" value="Genomic_DNA"/>
</dbReference>
<keyword evidence="8" id="KW-1185">Reference proteome</keyword>
<dbReference type="PANTHER" id="PTHR12858:SF1">
    <property type="entry name" value="PRE-RRNA-PROCESSING PROTEIN TSR1 HOMOLOG"/>
    <property type="match status" value="1"/>
</dbReference>
<dbReference type="InterPro" id="IPR012948">
    <property type="entry name" value="AARP2CN"/>
</dbReference>
<dbReference type="PANTHER" id="PTHR12858">
    <property type="entry name" value="RIBOSOME BIOGENESIS PROTEIN"/>
    <property type="match status" value="1"/>
</dbReference>
<feature type="region of interest" description="Disordered" evidence="5">
    <location>
        <begin position="1"/>
        <end position="38"/>
    </location>
</feature>
<dbReference type="InterPro" id="IPR030387">
    <property type="entry name" value="G_Bms1/Tsr1_dom"/>
</dbReference>
<evidence type="ECO:0000256" key="3">
    <source>
        <dbReference type="ARBA" id="ARBA00023242"/>
    </source>
</evidence>
<dbReference type="InterPro" id="IPR039761">
    <property type="entry name" value="Bms1/Tsr1"/>
</dbReference>
<evidence type="ECO:0000259" key="6">
    <source>
        <dbReference type="PROSITE" id="PS51714"/>
    </source>
</evidence>
<dbReference type="Pfam" id="PF22298">
    <property type="entry name" value="Tsr1_G-like"/>
    <property type="match status" value="1"/>
</dbReference>
<evidence type="ECO:0000313" key="8">
    <source>
        <dbReference type="Proteomes" id="UP001150538"/>
    </source>
</evidence>
<evidence type="ECO:0000256" key="4">
    <source>
        <dbReference type="ARBA" id="ARBA00038288"/>
    </source>
</evidence>
<dbReference type="SMART" id="SM00785">
    <property type="entry name" value="AARP2CN"/>
    <property type="match status" value="1"/>
</dbReference>